<evidence type="ECO:0008006" key="3">
    <source>
        <dbReference type="Google" id="ProtNLM"/>
    </source>
</evidence>
<gene>
    <name evidence="1" type="ORF">QE152_g9812</name>
</gene>
<dbReference type="Proteomes" id="UP001458880">
    <property type="component" value="Unassembled WGS sequence"/>
</dbReference>
<keyword evidence="2" id="KW-1185">Reference proteome</keyword>
<evidence type="ECO:0000313" key="1">
    <source>
        <dbReference type="EMBL" id="KAK9738502.1"/>
    </source>
</evidence>
<dbReference type="Gene3D" id="3.60.10.10">
    <property type="entry name" value="Endonuclease/exonuclease/phosphatase"/>
    <property type="match status" value="1"/>
</dbReference>
<reference evidence="1 2" key="1">
    <citation type="journal article" date="2024" name="BMC Genomics">
        <title>De novo assembly and annotation of Popillia japonica's genome with initial clues to its potential as an invasive pest.</title>
        <authorList>
            <person name="Cucini C."/>
            <person name="Boschi S."/>
            <person name="Funari R."/>
            <person name="Cardaioli E."/>
            <person name="Iannotti N."/>
            <person name="Marturano G."/>
            <person name="Paoli F."/>
            <person name="Bruttini M."/>
            <person name="Carapelli A."/>
            <person name="Frati F."/>
            <person name="Nardi F."/>
        </authorList>
    </citation>
    <scope>NUCLEOTIDE SEQUENCE [LARGE SCALE GENOMIC DNA]</scope>
    <source>
        <strain evidence="1">DMR45628</strain>
    </source>
</reference>
<dbReference type="InterPro" id="IPR036691">
    <property type="entry name" value="Endo/exonu/phosph_ase_sf"/>
</dbReference>
<organism evidence="1 2">
    <name type="scientific">Popillia japonica</name>
    <name type="common">Japanese beetle</name>
    <dbReference type="NCBI Taxonomy" id="7064"/>
    <lineage>
        <taxon>Eukaryota</taxon>
        <taxon>Metazoa</taxon>
        <taxon>Ecdysozoa</taxon>
        <taxon>Arthropoda</taxon>
        <taxon>Hexapoda</taxon>
        <taxon>Insecta</taxon>
        <taxon>Pterygota</taxon>
        <taxon>Neoptera</taxon>
        <taxon>Endopterygota</taxon>
        <taxon>Coleoptera</taxon>
        <taxon>Polyphaga</taxon>
        <taxon>Scarabaeiformia</taxon>
        <taxon>Scarabaeidae</taxon>
        <taxon>Rutelinae</taxon>
        <taxon>Popillia</taxon>
    </lineage>
</organism>
<name>A0AAW1LXB5_POPJA</name>
<dbReference type="AlphaFoldDB" id="A0AAW1LXB5"/>
<evidence type="ECO:0000313" key="2">
    <source>
        <dbReference type="Proteomes" id="UP001458880"/>
    </source>
</evidence>
<proteinExistence type="predicted"/>
<comment type="caution">
    <text evidence="1">The sequence shown here is derived from an EMBL/GenBank/DDBJ whole genome shotgun (WGS) entry which is preliminary data.</text>
</comment>
<protein>
    <recommendedName>
        <fullName evidence="3">CCHC-type domain-containing protein</fullName>
    </recommendedName>
</protein>
<sequence length="245" mass="28240">MEIKKINIGWDVCTVHDAVYVTRCYKCCGYNHKARDCKKVARCPKCAGSHDLKDCKATEKELKCVNCEETVSRLHLRIDTNHAAWDNDCPVFKRKMEIERNKVAQIQIAIKTYEPTIMMLSETCVTSEIYQSEPTIMMLSETCVTSEIYQSEIIINGYNVLRCNSHSRHTGGVIIYIRKGVKYTETTNLVFDNNVWLLGITITAGFDRGFYGVLYHSPNKSDADFLTYFESWCDDNIENNKVYNY</sequence>
<dbReference type="SUPFAM" id="SSF56219">
    <property type="entry name" value="DNase I-like"/>
    <property type="match status" value="1"/>
</dbReference>
<dbReference type="EMBL" id="JASPKY010000086">
    <property type="protein sequence ID" value="KAK9738502.1"/>
    <property type="molecule type" value="Genomic_DNA"/>
</dbReference>
<accession>A0AAW1LXB5</accession>